<evidence type="ECO:0000313" key="3">
    <source>
        <dbReference type="EMBL" id="NIH54384.1"/>
    </source>
</evidence>
<dbReference type="InterPro" id="IPR048350">
    <property type="entry name" value="S-Me-THD-like_C"/>
</dbReference>
<sequence>MTKLTADDIARLTTGAHFLACCIDPSSLGIYADMITNAISDHPINLVSVDDLDQDALVVSIGIVTQGPMVAEMLPSGDEFLTCIADIEKRLGRKVTAIYSLAAANVNAIIPLMVGLQSGLPVLDSDGMGRVFPMIFQSTLNAAGLSISPITMMGVTGERATIEAATAFRAEILVRAVVTEMGGWAATAMYPVTAAQMSTNGVHGSISRLIKIGRILDGEGSADAKFVKLVSLLGATRIARARVTHLDSLARQTDRQVPSHAASITLEDESNGRIVRLEIRNEIVLALVDGAVASATPDIITMLSTENAKVLSLEDITVGRVIDILSVPADEKWYTPEGLALSSPQAFYIPVKHPRQA</sequence>
<dbReference type="SUPFAM" id="SSF160991">
    <property type="entry name" value="CV3147-like"/>
    <property type="match status" value="1"/>
</dbReference>
<organism evidence="3 4">
    <name type="scientific">Lysinibacter cavernae</name>
    <dbReference type="NCBI Taxonomy" id="1640652"/>
    <lineage>
        <taxon>Bacteria</taxon>
        <taxon>Bacillati</taxon>
        <taxon>Actinomycetota</taxon>
        <taxon>Actinomycetes</taxon>
        <taxon>Micrococcales</taxon>
        <taxon>Microbacteriaceae</taxon>
        <taxon>Lysinibacter</taxon>
    </lineage>
</organism>
<proteinExistence type="predicted"/>
<dbReference type="RefSeq" id="WP_167150768.1">
    <property type="nucleotide sequence ID" value="NZ_JAAMOX010000002.1"/>
</dbReference>
<name>A0A7X5TUB1_9MICO</name>
<dbReference type="AlphaFoldDB" id="A0A7X5TUB1"/>
<comment type="caution">
    <text evidence="3">The sequence shown here is derived from an EMBL/GenBank/DDBJ whole genome shotgun (WGS) entry which is preliminary data.</text>
</comment>
<keyword evidence="4" id="KW-1185">Reference proteome</keyword>
<reference evidence="3 4" key="1">
    <citation type="submission" date="2020-02" db="EMBL/GenBank/DDBJ databases">
        <title>Sequencing the genomes of 1000 actinobacteria strains.</title>
        <authorList>
            <person name="Klenk H.-P."/>
        </authorList>
    </citation>
    <scope>NUCLEOTIDE SEQUENCE [LARGE SCALE GENOMIC DNA]</scope>
    <source>
        <strain evidence="3 4">DSM 27960</strain>
    </source>
</reference>
<dbReference type="InterPro" id="IPR027479">
    <property type="entry name" value="S-Me-THD_N_sf"/>
</dbReference>
<dbReference type="Pfam" id="PF20906">
    <property type="entry name" value="S-Me-THD_C"/>
    <property type="match status" value="1"/>
</dbReference>
<evidence type="ECO:0000313" key="4">
    <source>
        <dbReference type="Proteomes" id="UP000541033"/>
    </source>
</evidence>
<dbReference type="Gene3D" id="2.40.390.10">
    <property type="entry name" value="CV3147-like"/>
    <property type="match status" value="1"/>
</dbReference>
<evidence type="ECO:0008006" key="5">
    <source>
        <dbReference type="Google" id="ProtNLM"/>
    </source>
</evidence>
<dbReference type="Pfam" id="PF06032">
    <property type="entry name" value="S-Me-THD_N"/>
    <property type="match status" value="1"/>
</dbReference>
<dbReference type="Gene3D" id="3.40.1610.10">
    <property type="entry name" value="CV3147-like domain"/>
    <property type="match status" value="1"/>
</dbReference>
<dbReference type="Proteomes" id="UP000541033">
    <property type="component" value="Unassembled WGS sequence"/>
</dbReference>
<evidence type="ECO:0000259" key="1">
    <source>
        <dbReference type="Pfam" id="PF06032"/>
    </source>
</evidence>
<evidence type="ECO:0000259" key="2">
    <source>
        <dbReference type="Pfam" id="PF20906"/>
    </source>
</evidence>
<accession>A0A7X5TUB1</accession>
<dbReference type="InterPro" id="IPR024071">
    <property type="entry name" value="S-Me-THD_C_sf"/>
</dbReference>
<protein>
    <recommendedName>
        <fullName evidence="5">DUF917 domain-containing protein</fullName>
    </recommendedName>
</protein>
<feature type="domain" description="S-Me-THD N-terminal" evidence="1">
    <location>
        <begin position="7"/>
        <end position="163"/>
    </location>
</feature>
<dbReference type="InterPro" id="IPR010318">
    <property type="entry name" value="S-Me-THD_N"/>
</dbReference>
<feature type="domain" description="S-Me-THD-like C-terminal" evidence="2">
    <location>
        <begin position="169"/>
        <end position="348"/>
    </location>
</feature>
<gene>
    <name evidence="3" type="ORF">FHX76_002280</name>
</gene>
<dbReference type="EMBL" id="JAAMOX010000002">
    <property type="protein sequence ID" value="NIH54384.1"/>
    <property type="molecule type" value="Genomic_DNA"/>
</dbReference>